<feature type="region of interest" description="Disordered" evidence="1">
    <location>
        <begin position="737"/>
        <end position="785"/>
    </location>
</feature>
<proteinExistence type="predicted"/>
<feature type="compositionally biased region" description="Basic and acidic residues" evidence="1">
    <location>
        <begin position="755"/>
        <end position="777"/>
    </location>
</feature>
<keyword evidence="2" id="KW-0732">Signal</keyword>
<dbReference type="eggNOG" id="COG2319">
    <property type="taxonomic scope" value="Bacteria"/>
</dbReference>
<dbReference type="HOGENOM" id="CLU_359339_0_0_5"/>
<dbReference type="OrthoDB" id="9811281at2"/>
<evidence type="ECO:0000313" key="4">
    <source>
        <dbReference type="EMBL" id="ADJ23657.1"/>
    </source>
</evidence>
<feature type="signal peptide" evidence="2">
    <location>
        <begin position="1"/>
        <end position="30"/>
    </location>
</feature>
<feature type="chain" id="PRO_5003116614" description="DUF4384 domain-containing protein" evidence="2">
    <location>
        <begin position="31"/>
        <end position="785"/>
    </location>
</feature>
<evidence type="ECO:0000313" key="5">
    <source>
        <dbReference type="Proteomes" id="UP000002033"/>
    </source>
</evidence>
<dbReference type="STRING" id="582899.Hden_1854"/>
<dbReference type="AlphaFoldDB" id="D8JZ55"/>
<dbReference type="KEGG" id="hdn:Hden_1854"/>
<dbReference type="Proteomes" id="UP000002033">
    <property type="component" value="Chromosome"/>
</dbReference>
<feature type="domain" description="DUF4384" evidence="3">
    <location>
        <begin position="622"/>
        <end position="696"/>
    </location>
</feature>
<evidence type="ECO:0000259" key="3">
    <source>
        <dbReference type="Pfam" id="PF14326"/>
    </source>
</evidence>
<gene>
    <name evidence="4" type="ordered locus">Hden_1854</name>
</gene>
<reference evidence="5" key="1">
    <citation type="journal article" date="2011" name="J. Bacteriol.">
        <title>Genome sequences of eight morphologically diverse alphaproteobacteria.</title>
        <authorList>
            <consortium name="US DOE Joint Genome Institute"/>
            <person name="Brown P.J."/>
            <person name="Kysela D.T."/>
            <person name="Buechlein A."/>
            <person name="Hemmerich C."/>
            <person name="Brun Y.V."/>
        </authorList>
    </citation>
    <scope>NUCLEOTIDE SEQUENCE [LARGE SCALE GENOMIC DNA]</scope>
    <source>
        <strain evidence="5">ATCC 51888 / DSM 1869 / NCIB 11706 / TK 0415</strain>
    </source>
</reference>
<sequence precursor="true">MVGALIKLRKHVLALCLIVGAAWGLGTAVADDVVPSPPDMTVAAPLAPKDAQGVPPRPEEPRAAKAYDTLSTHCARCHQTGRLELPLASGGLSNILAIDDLARDPVLVKPGVPDASRLYDVLETRHAPLDVFTSGSVAAEPQPEDIESIRGWIRDLPPSTQACPVRHPVRPDDMDKMMRDAQRLERDQAGDVRFITLAHLDNACATPAEMSAYTQALNKLMNSLSSSAEPVKLTPLNAGGTVFSFRMSDFGWDARRWKLIESAYPAVLALPVASDVLQTAGTKVPIVDGDWLAAAAGEAPLYYELLGVPEKLADLAKLNSVDIEQSIKTAAARRIAIATSAVTRGNRLIERHPGSRGGLWLVYDFATTSGDQNIFENPQGPHSALYGQKPFKPDEIRAIYVLPNGFYAFALYDAAGNRIDRVLPGIEKPYAGVEADAVEPTTKTGVKCFACHSDGLVEAKDDFKTAFDASAPLSPSRATALRLFGTDSENTLLLIGSRDRYHLAVRSVGIDPNARLRGAELVTGLAERYREGAVFETALAQIDRERDAFLADLTDARGAAAPLARRLLHGVLSRSELERLFALLKGIDVPSPAVARPGGFLHETKSDIGLSMWLDKPRPVSGDLVTVKIEADNDCYLTVISVDAAGVATVLFPNDFQTDNLLSASRPVSIPPAEAPFQLRYKSEGSETLLARCSTSATPPLGIEHDFERQRFTALGNWENFIEDTLVTEWELRASPEKAERARVARSGALRRRRDRGERIEPPRPDVPTDKPLRDGRAVLVLGPK</sequence>
<dbReference type="EMBL" id="CP002083">
    <property type="protein sequence ID" value="ADJ23657.1"/>
    <property type="molecule type" value="Genomic_DNA"/>
</dbReference>
<evidence type="ECO:0000256" key="1">
    <source>
        <dbReference type="SAM" id="MobiDB-lite"/>
    </source>
</evidence>
<protein>
    <recommendedName>
        <fullName evidence="3">DUF4384 domain-containing protein</fullName>
    </recommendedName>
</protein>
<keyword evidence="5" id="KW-1185">Reference proteome</keyword>
<name>D8JZ55_HYPDA</name>
<accession>D8JZ55</accession>
<dbReference type="Pfam" id="PF14326">
    <property type="entry name" value="DUF4384"/>
    <property type="match status" value="1"/>
</dbReference>
<evidence type="ECO:0000256" key="2">
    <source>
        <dbReference type="SAM" id="SignalP"/>
    </source>
</evidence>
<organism evidence="4 5">
    <name type="scientific">Hyphomicrobium denitrificans (strain ATCC 51888 / DSM 1869 / NCIMB 11706 / TK 0415)</name>
    <dbReference type="NCBI Taxonomy" id="582899"/>
    <lineage>
        <taxon>Bacteria</taxon>
        <taxon>Pseudomonadati</taxon>
        <taxon>Pseudomonadota</taxon>
        <taxon>Alphaproteobacteria</taxon>
        <taxon>Hyphomicrobiales</taxon>
        <taxon>Hyphomicrobiaceae</taxon>
        <taxon>Hyphomicrobium</taxon>
    </lineage>
</organism>
<dbReference type="InterPro" id="IPR025493">
    <property type="entry name" value="DUF4384"/>
</dbReference>